<dbReference type="EMBL" id="JAVDUG010000001">
    <property type="protein sequence ID" value="MDR6777169.1"/>
    <property type="molecule type" value="Genomic_DNA"/>
</dbReference>
<proteinExistence type="predicted"/>
<comment type="caution">
    <text evidence="1">The sequence shown here is derived from an EMBL/GenBank/DDBJ whole genome shotgun (WGS) entry which is preliminary data.</text>
</comment>
<dbReference type="Proteomes" id="UP001266807">
    <property type="component" value="Unassembled WGS sequence"/>
</dbReference>
<accession>A0ABU1QDA4</accession>
<reference evidence="1 2" key="1">
    <citation type="submission" date="2023-07" db="EMBL/GenBank/DDBJ databases">
        <title>Sorghum-associated microbial communities from plants grown in Nebraska, USA.</title>
        <authorList>
            <person name="Schachtman D."/>
        </authorList>
    </citation>
    <scope>NUCLEOTIDE SEQUENCE [LARGE SCALE GENOMIC DNA]</scope>
    <source>
        <strain evidence="1 2">BE143</strain>
    </source>
</reference>
<gene>
    <name evidence="1" type="ORF">J2W98_001416</name>
</gene>
<evidence type="ECO:0000313" key="1">
    <source>
        <dbReference type="EMBL" id="MDR6777169.1"/>
    </source>
</evidence>
<keyword evidence="2" id="KW-1185">Reference proteome</keyword>
<sequence>MNSRESFEQGFNSPRLYTETRSLSGFLLLITFNCRPNVDMKNLRHRVDL</sequence>
<evidence type="ECO:0000313" key="2">
    <source>
        <dbReference type="Proteomes" id="UP001266807"/>
    </source>
</evidence>
<name>A0ABU1QDA4_9BACL</name>
<protein>
    <submittedName>
        <fullName evidence="1">Uncharacterized protein</fullName>
    </submittedName>
</protein>
<organism evidence="1 2">
    <name type="scientific">Paenibacillus peoriae</name>
    <dbReference type="NCBI Taxonomy" id="59893"/>
    <lineage>
        <taxon>Bacteria</taxon>
        <taxon>Bacillati</taxon>
        <taxon>Bacillota</taxon>
        <taxon>Bacilli</taxon>
        <taxon>Bacillales</taxon>
        <taxon>Paenibacillaceae</taxon>
        <taxon>Paenibacillus</taxon>
    </lineage>
</organism>